<evidence type="ECO:0000256" key="1">
    <source>
        <dbReference type="ARBA" id="ARBA00001946"/>
    </source>
</evidence>
<evidence type="ECO:0000313" key="15">
    <source>
        <dbReference type="Proteomes" id="UP000324022"/>
    </source>
</evidence>
<dbReference type="PANTHER" id="PTHR11129:SF1">
    <property type="entry name" value="PROTEIN FARNESYLTRANSFERASE_GERANYLGERANYLTRANSFERASE TYPE-1 SUBUNIT ALPHA"/>
    <property type="match status" value="1"/>
</dbReference>
<evidence type="ECO:0000256" key="3">
    <source>
        <dbReference type="ARBA" id="ARBA00012700"/>
    </source>
</evidence>
<evidence type="ECO:0000256" key="5">
    <source>
        <dbReference type="ARBA" id="ARBA00022602"/>
    </source>
</evidence>
<dbReference type="GO" id="GO:0004662">
    <property type="term" value="F:CAAX-protein geranylgeranyltransferase activity"/>
    <property type="evidence" value="ECO:0007669"/>
    <property type="project" value="UniProtKB-EC"/>
</dbReference>
<evidence type="ECO:0000256" key="11">
    <source>
        <dbReference type="ARBA" id="ARBA00042436"/>
    </source>
</evidence>
<dbReference type="OrthoDB" id="10255768at2759"/>
<name>A0A5C3E083_9BASI</name>
<dbReference type="GO" id="GO:0004660">
    <property type="term" value="F:protein farnesyltransferase activity"/>
    <property type="evidence" value="ECO:0007669"/>
    <property type="project" value="UniProtKB-EC"/>
</dbReference>
<reference evidence="14 15" key="1">
    <citation type="submission" date="2018-03" db="EMBL/GenBank/DDBJ databases">
        <authorList>
            <person name="Guldener U."/>
        </authorList>
    </citation>
    <scope>NUCLEOTIDE SEQUENCE [LARGE SCALE GENOMIC DNA]</scope>
    <source>
        <strain evidence="14 15">NBRC100155</strain>
    </source>
</reference>
<sequence length="405" mass="45892">MTTTTAPSTSVLDDLCSPYLPFDASSSIWSDVIPTPQSESSTSPMCPILYNPDYSTAMSLYRTLTACHSSPLSSPLTSLELTPRALALTAHLIQLNPSHFSIWQYRALVLLHSPQLAQAPGGRDAVLESELRWLEELAHKNMKSYQVWQHRRLVVSALGHPGRELEFVAENLERDAKNYHTWGYRQWILSHFGGLSLPLEQNKQKGKVAGSKGAGQFPEIWKGEEEYVDQLLMQDVRNNSAWNHRWFLHFSRFGLTGNPSRSTSWHTHPESVLQDLRKKIRFEIAYTRASLANTPNNASAWNYLRALHLSFPRELQTKLNEALSWVKTLVSTNLEAEKDPSVDVMGRSPVGALEWWLDCLAEEKQAAAVVVEEAEALVKRLIVADPVRKRFYAYRLKSIRRSITA</sequence>
<evidence type="ECO:0000256" key="9">
    <source>
        <dbReference type="ARBA" id="ARBA00040965"/>
    </source>
</evidence>
<protein>
    <recommendedName>
        <fullName evidence="9">Protein farnesyltransferase/geranylgeranyltransferase type-1 subunit alpha</fullName>
        <ecNumber evidence="4">2.5.1.58</ecNumber>
        <ecNumber evidence="3">2.5.1.59</ecNumber>
    </recommendedName>
    <alternativeName>
        <fullName evidence="12">CAAX farnesyltransferase subunit alpha</fullName>
    </alternativeName>
    <alternativeName>
        <fullName evidence="11">FTase-alpha</fullName>
    </alternativeName>
    <alternativeName>
        <fullName evidence="10">Ras proteins prenyltransferase subunit alpha</fullName>
    </alternativeName>
    <alternativeName>
        <fullName evidence="13">Type I protein geranyl-geranyltransferase subunit alpha</fullName>
    </alternativeName>
</protein>
<evidence type="ECO:0000313" key="14">
    <source>
        <dbReference type="EMBL" id="SPO22947.1"/>
    </source>
</evidence>
<gene>
    <name evidence="14" type="ORF">UTRI_01625</name>
</gene>
<dbReference type="GO" id="GO:0005965">
    <property type="term" value="C:protein farnesyltransferase complex"/>
    <property type="evidence" value="ECO:0007669"/>
    <property type="project" value="TreeGrafter"/>
</dbReference>
<dbReference type="EC" id="2.5.1.59" evidence="3"/>
<dbReference type="AlphaFoldDB" id="A0A5C3E083"/>
<comment type="similarity">
    <text evidence="2">Belongs to the protein prenyltransferase subunit alpha family.</text>
</comment>
<dbReference type="Gene3D" id="1.25.40.120">
    <property type="entry name" value="Protein prenylyltransferase"/>
    <property type="match status" value="1"/>
</dbReference>
<dbReference type="EMBL" id="OOIN01000005">
    <property type="protein sequence ID" value="SPO22947.1"/>
    <property type="molecule type" value="Genomic_DNA"/>
</dbReference>
<evidence type="ECO:0000256" key="7">
    <source>
        <dbReference type="ARBA" id="ARBA00022737"/>
    </source>
</evidence>
<evidence type="ECO:0000256" key="6">
    <source>
        <dbReference type="ARBA" id="ARBA00022679"/>
    </source>
</evidence>
<keyword evidence="6 14" id="KW-0808">Transferase</keyword>
<keyword evidence="15" id="KW-1185">Reference proteome</keyword>
<evidence type="ECO:0000256" key="4">
    <source>
        <dbReference type="ARBA" id="ARBA00012702"/>
    </source>
</evidence>
<organism evidence="14 15">
    <name type="scientific">Ustilago trichophora</name>
    <dbReference type="NCBI Taxonomy" id="86804"/>
    <lineage>
        <taxon>Eukaryota</taxon>
        <taxon>Fungi</taxon>
        <taxon>Dikarya</taxon>
        <taxon>Basidiomycota</taxon>
        <taxon>Ustilaginomycotina</taxon>
        <taxon>Ustilaginomycetes</taxon>
        <taxon>Ustilaginales</taxon>
        <taxon>Ustilaginaceae</taxon>
        <taxon>Ustilago</taxon>
    </lineage>
</organism>
<keyword evidence="5" id="KW-0637">Prenyltransferase</keyword>
<dbReference type="SUPFAM" id="SSF48439">
    <property type="entry name" value="Protein prenylyltransferase"/>
    <property type="match status" value="1"/>
</dbReference>
<comment type="cofactor">
    <cofactor evidence="1">
        <name>Mg(2+)</name>
        <dbReference type="ChEBI" id="CHEBI:18420"/>
    </cofactor>
</comment>
<dbReference type="InterPro" id="IPR002088">
    <property type="entry name" value="Prenyl_trans_a"/>
</dbReference>
<dbReference type="PROSITE" id="PS51147">
    <property type="entry name" value="PFTA"/>
    <property type="match status" value="4"/>
</dbReference>
<dbReference type="EC" id="2.5.1.58" evidence="4"/>
<keyword evidence="8" id="KW-0460">Magnesium</keyword>
<accession>A0A5C3E083</accession>
<evidence type="ECO:0000256" key="8">
    <source>
        <dbReference type="ARBA" id="ARBA00022842"/>
    </source>
</evidence>
<proteinExistence type="inferred from homology"/>
<dbReference type="Proteomes" id="UP000324022">
    <property type="component" value="Unassembled WGS sequence"/>
</dbReference>
<evidence type="ECO:0000256" key="13">
    <source>
        <dbReference type="ARBA" id="ARBA00043219"/>
    </source>
</evidence>
<dbReference type="PANTHER" id="PTHR11129">
    <property type="entry name" value="PROTEIN FARNESYLTRANSFERASE ALPHA SUBUNIT/RAB GERANYLGERANYL TRANSFERASE ALPHA SUBUNIT"/>
    <property type="match status" value="1"/>
</dbReference>
<evidence type="ECO:0000256" key="2">
    <source>
        <dbReference type="ARBA" id="ARBA00006734"/>
    </source>
</evidence>
<dbReference type="GO" id="GO:0005953">
    <property type="term" value="C:CAAX-protein geranylgeranyltransferase complex"/>
    <property type="evidence" value="ECO:0007669"/>
    <property type="project" value="TreeGrafter"/>
</dbReference>
<evidence type="ECO:0000256" key="10">
    <source>
        <dbReference type="ARBA" id="ARBA00041392"/>
    </source>
</evidence>
<evidence type="ECO:0000256" key="12">
    <source>
        <dbReference type="ARBA" id="ARBA00043086"/>
    </source>
</evidence>
<dbReference type="Pfam" id="PF01239">
    <property type="entry name" value="PPTA"/>
    <property type="match status" value="5"/>
</dbReference>
<keyword evidence="7" id="KW-0677">Repeat</keyword>